<dbReference type="Gene3D" id="2.30.30.40">
    <property type="entry name" value="SH3 Domains"/>
    <property type="match status" value="1"/>
</dbReference>
<dbReference type="GO" id="GO:0008289">
    <property type="term" value="F:lipid binding"/>
    <property type="evidence" value="ECO:0007669"/>
    <property type="project" value="TreeGrafter"/>
</dbReference>
<feature type="domain" description="BAR" evidence="5">
    <location>
        <begin position="14"/>
        <end position="254"/>
    </location>
</feature>
<dbReference type="InterPro" id="IPR046982">
    <property type="entry name" value="BIN3/RVS161-like"/>
</dbReference>
<dbReference type="GO" id="GO:0030479">
    <property type="term" value="C:actin cortical patch"/>
    <property type="evidence" value="ECO:0007669"/>
    <property type="project" value="TreeGrafter"/>
</dbReference>
<feature type="region of interest" description="Disordered" evidence="3">
    <location>
        <begin position="506"/>
        <end position="536"/>
    </location>
</feature>
<dbReference type="GO" id="GO:0051666">
    <property type="term" value="P:actin cortical patch localization"/>
    <property type="evidence" value="ECO:0007669"/>
    <property type="project" value="InterPro"/>
</dbReference>
<evidence type="ECO:0000259" key="4">
    <source>
        <dbReference type="PROSITE" id="PS50002"/>
    </source>
</evidence>
<feature type="compositionally biased region" description="Polar residues" evidence="3">
    <location>
        <begin position="249"/>
        <end position="259"/>
    </location>
</feature>
<dbReference type="GO" id="GO:0006897">
    <property type="term" value="P:endocytosis"/>
    <property type="evidence" value="ECO:0007669"/>
    <property type="project" value="InterPro"/>
</dbReference>
<dbReference type="InterPro" id="IPR036028">
    <property type="entry name" value="SH3-like_dom_sf"/>
</dbReference>
<reference evidence="6 7" key="1">
    <citation type="journal article" date="2020" name="ISME J.">
        <title>Uncovering the hidden diversity of litter-decomposition mechanisms in mushroom-forming fungi.</title>
        <authorList>
            <person name="Floudas D."/>
            <person name="Bentzer J."/>
            <person name="Ahren D."/>
            <person name="Johansson T."/>
            <person name="Persson P."/>
            <person name="Tunlid A."/>
        </authorList>
    </citation>
    <scope>NUCLEOTIDE SEQUENCE [LARGE SCALE GENOMIC DNA]</scope>
    <source>
        <strain evidence="6 7">CBS 406.79</strain>
    </source>
</reference>
<evidence type="ECO:0008006" key="8">
    <source>
        <dbReference type="Google" id="ProtNLM"/>
    </source>
</evidence>
<feature type="region of interest" description="Disordered" evidence="3">
    <location>
        <begin position="616"/>
        <end position="722"/>
    </location>
</feature>
<dbReference type="Pfam" id="PF00018">
    <property type="entry name" value="SH3_1"/>
    <property type="match status" value="1"/>
</dbReference>
<proteinExistence type="predicted"/>
<name>A0A8H5HSL6_9AGAR</name>
<evidence type="ECO:0000259" key="5">
    <source>
        <dbReference type="PROSITE" id="PS51021"/>
    </source>
</evidence>
<dbReference type="AlphaFoldDB" id="A0A8H5HSL6"/>
<evidence type="ECO:0000256" key="2">
    <source>
        <dbReference type="PROSITE-ProRule" id="PRU00192"/>
    </source>
</evidence>
<dbReference type="InterPro" id="IPR027267">
    <property type="entry name" value="AH/BAR_dom_sf"/>
</dbReference>
<keyword evidence="1 2" id="KW-0728">SH3 domain</keyword>
<feature type="compositionally biased region" description="Low complexity" evidence="3">
    <location>
        <begin position="619"/>
        <end position="634"/>
    </location>
</feature>
<protein>
    <recommendedName>
        <fullName evidence="8">BAR-domain-containing protein</fullName>
    </recommendedName>
</protein>
<sequence length="737" mass="80555">MKRKQLGKLRQWAGEVITAREKTIVTEGFEELEQDVELRRGGIERLFLASKGYHHSLTKKKDNLALDEPEKLLPLDTLGVVMINHGEEFPEESEFGSSLIKLGRAHCRIAILQETYAITFRDNFVTSIEKFGDEIKEYDQMKKKLESRRLIASNPLDFSLSYDAAISKVDKSKNSKKEKERKEAEEELDKARARYEETEEDIRAHMHSIQENEIDQTRELTAFLDLELNFVEQYLEVLKGVRSEWSISSATQSANSLRKPSTISRSTSVKSISTKTSTATPKRSRSSGPPNTTSLESTDEDEDEGHAPRTPASRSRRSSMHATSDPIRTPTSRPSSRASRKRADSSAGPGESADKHSRKMSMAGWASSAMGSFSGRSKKSRDKEQFSNLEDGSEDTSRGRPSLDDVDWNLSSISSSLGNKSLSSLRGGRKSGSSSPQIPPRILKPPSMQDRKVMRALYDFDGAADELSFKVGDEITVTSEVLDGWWLGELNGKQGLFPTPYTEVVPAKPPLPARPDRGNGSSHPGGSAHSISDDDDNYRANELDEGNIIGANTLSPYNSPFYGGPASPMAAHHASNDAESILSSLVSEGEDENDHLVKSRQATTAPRSLLAAFVTPSMPQRSSSDVSSASNSSSGAGGVKKGPPPPPPPRRMTPAPVATPPVPARRPSAPQSKSFGMSSRPGFSSSHSSISSLVYDTSPFESATELESPLGRKEGCGNFKQNPFKPKGMCSNCLEFH</sequence>
<dbReference type="PROSITE" id="PS51021">
    <property type="entry name" value="BAR"/>
    <property type="match status" value="1"/>
</dbReference>
<evidence type="ECO:0000313" key="7">
    <source>
        <dbReference type="Proteomes" id="UP000518752"/>
    </source>
</evidence>
<dbReference type="OrthoDB" id="10263741at2759"/>
<evidence type="ECO:0000256" key="3">
    <source>
        <dbReference type="SAM" id="MobiDB-lite"/>
    </source>
</evidence>
<feature type="compositionally biased region" description="Low complexity" evidence="3">
    <location>
        <begin position="323"/>
        <end position="337"/>
    </location>
</feature>
<dbReference type="InterPro" id="IPR004148">
    <property type="entry name" value="BAR_dom"/>
</dbReference>
<feature type="compositionally biased region" description="Low complexity" evidence="3">
    <location>
        <begin position="360"/>
        <end position="375"/>
    </location>
</feature>
<dbReference type="Pfam" id="PF03114">
    <property type="entry name" value="BAR"/>
    <property type="match status" value="1"/>
</dbReference>
<feature type="domain" description="SH3" evidence="4">
    <location>
        <begin position="449"/>
        <end position="507"/>
    </location>
</feature>
<feature type="compositionally biased region" description="Low complexity" evidence="3">
    <location>
        <begin position="665"/>
        <end position="692"/>
    </location>
</feature>
<evidence type="ECO:0000313" key="6">
    <source>
        <dbReference type="EMBL" id="KAF5388481.1"/>
    </source>
</evidence>
<dbReference type="FunFam" id="2.30.30.40:FF:000072">
    <property type="entry name" value="Unconventional Myosin IB"/>
    <property type="match status" value="1"/>
</dbReference>
<dbReference type="SMART" id="SM00721">
    <property type="entry name" value="BAR"/>
    <property type="match status" value="1"/>
</dbReference>
<dbReference type="PANTHER" id="PTHR47174">
    <property type="entry name" value="BRIDGING INTEGRATOR 3"/>
    <property type="match status" value="1"/>
</dbReference>
<dbReference type="GO" id="GO:0097320">
    <property type="term" value="P:plasma membrane tubulation"/>
    <property type="evidence" value="ECO:0007669"/>
    <property type="project" value="TreeGrafter"/>
</dbReference>
<dbReference type="SUPFAM" id="SSF103657">
    <property type="entry name" value="BAR/IMD domain-like"/>
    <property type="match status" value="1"/>
</dbReference>
<dbReference type="Proteomes" id="UP000518752">
    <property type="component" value="Unassembled WGS sequence"/>
</dbReference>
<feature type="region of interest" description="Disordered" evidence="3">
    <location>
        <begin position="171"/>
        <end position="190"/>
    </location>
</feature>
<dbReference type="SUPFAM" id="SSF50044">
    <property type="entry name" value="SH3-domain"/>
    <property type="match status" value="1"/>
</dbReference>
<dbReference type="GO" id="GO:1990528">
    <property type="term" value="C:Rvs161p-Rvs167p complex"/>
    <property type="evidence" value="ECO:0007669"/>
    <property type="project" value="TreeGrafter"/>
</dbReference>
<dbReference type="PRINTS" id="PR00452">
    <property type="entry name" value="SH3DOMAIN"/>
</dbReference>
<evidence type="ECO:0000256" key="1">
    <source>
        <dbReference type="ARBA" id="ARBA00022443"/>
    </source>
</evidence>
<feature type="compositionally biased region" description="Low complexity" evidence="3">
    <location>
        <begin position="261"/>
        <end position="280"/>
    </location>
</feature>
<feature type="region of interest" description="Disordered" evidence="3">
    <location>
        <begin position="249"/>
        <end position="450"/>
    </location>
</feature>
<comment type="caution">
    <text evidence="6">The sequence shown here is derived from an EMBL/GenBank/DDBJ whole genome shotgun (WGS) entry which is preliminary data.</text>
</comment>
<dbReference type="PROSITE" id="PS50002">
    <property type="entry name" value="SH3"/>
    <property type="match status" value="1"/>
</dbReference>
<dbReference type="EMBL" id="JAACJN010000029">
    <property type="protein sequence ID" value="KAF5388481.1"/>
    <property type="molecule type" value="Genomic_DNA"/>
</dbReference>
<accession>A0A8H5HSL6</accession>
<dbReference type="PANTHER" id="PTHR47174:SF2">
    <property type="entry name" value="SH3 DOMAIN SIGNALLING PROTEIN (AFU_ORTHOLOGUE AFUA_5G07670)"/>
    <property type="match status" value="1"/>
</dbReference>
<dbReference type="InterPro" id="IPR001452">
    <property type="entry name" value="SH3_domain"/>
</dbReference>
<keyword evidence="7" id="KW-1185">Reference proteome</keyword>
<dbReference type="GO" id="GO:0043332">
    <property type="term" value="C:mating projection tip"/>
    <property type="evidence" value="ECO:0007669"/>
    <property type="project" value="TreeGrafter"/>
</dbReference>
<organism evidence="6 7">
    <name type="scientific">Collybiopsis confluens</name>
    <dbReference type="NCBI Taxonomy" id="2823264"/>
    <lineage>
        <taxon>Eukaryota</taxon>
        <taxon>Fungi</taxon>
        <taxon>Dikarya</taxon>
        <taxon>Basidiomycota</taxon>
        <taxon>Agaricomycotina</taxon>
        <taxon>Agaricomycetes</taxon>
        <taxon>Agaricomycetidae</taxon>
        <taxon>Agaricales</taxon>
        <taxon>Marasmiineae</taxon>
        <taxon>Omphalotaceae</taxon>
        <taxon>Collybiopsis</taxon>
    </lineage>
</organism>
<dbReference type="SMART" id="SM00326">
    <property type="entry name" value="SH3"/>
    <property type="match status" value="1"/>
</dbReference>
<dbReference type="Gene3D" id="1.20.1270.60">
    <property type="entry name" value="Arfaptin homology (AH) domain/BAR domain"/>
    <property type="match status" value="1"/>
</dbReference>
<dbReference type="GO" id="GO:0031097">
    <property type="term" value="C:medial cortex"/>
    <property type="evidence" value="ECO:0007669"/>
    <property type="project" value="TreeGrafter"/>
</dbReference>
<dbReference type="CDD" id="cd00174">
    <property type="entry name" value="SH3"/>
    <property type="match status" value="1"/>
</dbReference>
<gene>
    <name evidence="6" type="ORF">D9757_004716</name>
</gene>
<feature type="compositionally biased region" description="Low complexity" evidence="3">
    <location>
        <begin position="410"/>
        <end position="435"/>
    </location>
</feature>
<feature type="compositionally biased region" description="Pro residues" evidence="3">
    <location>
        <begin position="642"/>
        <end position="664"/>
    </location>
</feature>